<keyword evidence="2" id="KW-0732">Signal</keyword>
<name>A0A7S3NIJ2_9STRA</name>
<accession>A0A7S3NIJ2</accession>
<gene>
    <name evidence="3" type="ORF">ALAG00032_LOCUS3194</name>
</gene>
<organism evidence="3">
    <name type="scientific">Aureoumbra lagunensis</name>
    <dbReference type="NCBI Taxonomy" id="44058"/>
    <lineage>
        <taxon>Eukaryota</taxon>
        <taxon>Sar</taxon>
        <taxon>Stramenopiles</taxon>
        <taxon>Ochrophyta</taxon>
        <taxon>Pelagophyceae</taxon>
        <taxon>Pelagomonadales</taxon>
        <taxon>Aureoumbra</taxon>
    </lineage>
</organism>
<protein>
    <submittedName>
        <fullName evidence="3">Uncharacterized protein</fullName>
    </submittedName>
</protein>
<sequence length="418" mass="45457">MLNQFLLFFSLHYLAYGHENVLALYESETDLTNESEFDKALETLSDVTRTPRDQTAALAAYQDDSAGDISIQEMSTEIFSASSAWSNQNIHLIFAEYYNGNHNFADDFTLAAIQGTGDFAAWDDASLRELATKGAAYLNTLQYVYGLLQFGISECPSLDAGIYWDKAWAYFAGSAEGEDGSGSGYSAYALADKRCPQFDTCVAGTSLATTNENARASWLAGRAALELGVCDSADASFQNILKQSLIPLIQGSLREAFEVDPAKGAAEADGKIEIAEMWAFVFPLLPLLNECDASVASTIRDNMFINADPILQDGFDSVKTAFESLYSCLGISCADVGAMKTCGSTGNELCWQPCSDIISSSLDDCDDNEGRLRSKLRKLTILTIVGWILFCLVACSLLFLIITQKKKLSAPSLEFSKC</sequence>
<feature type="chain" id="PRO_5030572177" evidence="2">
    <location>
        <begin position="18"/>
        <end position="418"/>
    </location>
</feature>
<keyword evidence="1" id="KW-0472">Membrane</keyword>
<feature type="transmembrane region" description="Helical" evidence="1">
    <location>
        <begin position="379"/>
        <end position="402"/>
    </location>
</feature>
<proteinExistence type="predicted"/>
<keyword evidence="1" id="KW-0812">Transmembrane</keyword>
<dbReference type="Pfam" id="PF07692">
    <property type="entry name" value="Fea1"/>
    <property type="match status" value="1"/>
</dbReference>
<reference evidence="3" key="1">
    <citation type="submission" date="2021-01" db="EMBL/GenBank/DDBJ databases">
        <authorList>
            <person name="Corre E."/>
            <person name="Pelletier E."/>
            <person name="Niang G."/>
            <person name="Scheremetjew M."/>
            <person name="Finn R."/>
            <person name="Kale V."/>
            <person name="Holt S."/>
            <person name="Cochrane G."/>
            <person name="Meng A."/>
            <person name="Brown T."/>
            <person name="Cohen L."/>
        </authorList>
    </citation>
    <scope>NUCLEOTIDE SEQUENCE</scope>
    <source>
        <strain evidence="3">CCMP1510</strain>
    </source>
</reference>
<evidence type="ECO:0000256" key="1">
    <source>
        <dbReference type="SAM" id="Phobius"/>
    </source>
</evidence>
<dbReference type="EMBL" id="HBIJ01004535">
    <property type="protein sequence ID" value="CAE0362453.1"/>
    <property type="molecule type" value="Transcribed_RNA"/>
</dbReference>
<dbReference type="InterPro" id="IPR011643">
    <property type="entry name" value="HCR1"/>
</dbReference>
<feature type="signal peptide" evidence="2">
    <location>
        <begin position="1"/>
        <end position="17"/>
    </location>
</feature>
<evidence type="ECO:0000313" key="3">
    <source>
        <dbReference type="EMBL" id="CAE0362453.1"/>
    </source>
</evidence>
<keyword evidence="1" id="KW-1133">Transmembrane helix</keyword>
<dbReference type="AlphaFoldDB" id="A0A7S3NIJ2"/>
<evidence type="ECO:0000256" key="2">
    <source>
        <dbReference type="SAM" id="SignalP"/>
    </source>
</evidence>